<protein>
    <recommendedName>
        <fullName evidence="4">AAA+ ATPase domain-containing protein</fullName>
    </recommendedName>
</protein>
<dbReference type="SUPFAM" id="SSF52540">
    <property type="entry name" value="P-loop containing nucleoside triphosphate hydrolases"/>
    <property type="match status" value="1"/>
</dbReference>
<proteinExistence type="predicted"/>
<gene>
    <name evidence="2" type="ORF">BFL34_03126</name>
</gene>
<dbReference type="Gene3D" id="3.40.50.300">
    <property type="entry name" value="P-loop containing nucleotide triphosphate hydrolases"/>
    <property type="match status" value="1"/>
</dbReference>
<evidence type="ECO:0008006" key="4">
    <source>
        <dbReference type="Google" id="ProtNLM"/>
    </source>
</evidence>
<evidence type="ECO:0000313" key="2">
    <source>
        <dbReference type="EMBL" id="OUE17875.1"/>
    </source>
</evidence>
<accession>A0A251Y0W6</accession>
<dbReference type="Proteomes" id="UP000194837">
    <property type="component" value="Unassembled WGS sequence"/>
</dbReference>
<feature type="region of interest" description="Disordered" evidence="1">
    <location>
        <begin position="798"/>
        <end position="837"/>
    </location>
</feature>
<name>A0A251Y0W6_9MICO</name>
<sequence>MVGANRESNNPPASTVPPSSSPYATGGGGVTFERRVATGYLAALLVGGSAPGLDGARVARVAFQQAPSEAVDDLVVSAQGVSDGSPSLTAALGVRRHPKFIASDVDTRKLLADYVRSQVVSLEAGDDREYVLVVAGPQKAAKEVAQLAGLARSSVQDAFYPLVEEPGRFTKDVRDRLGHVRSLILGALGQLDMPSGDADVLLATWRLLSRLTVLQPRYETPDVTDWEAMLGALEDISRDRTLEGARALRDRLEVLAGVYAPQAATLDQATIRREVHTLIAADAGRTDSAWTALRRLERTARATVRTTIGETSDWAGIHLARQDITDSLRAHLHEHAVLLIHGASGAGKSALTLAAVDAEASGSEGEFEAVYLNLRQLPESGLNLDAALGAPLAELLMRISAPRRLLVIDGADYLLEATKTAFASLIGAAREADVRLAIVATGDSLEAIKAEFGPGVDVSPFPVTGLNNADLDEVTASDPLLRRLFLTQRSRELFRRPVIADLLVRAQASAAAITEVDAMAQVWATLVRRNEQKDHETPDSRDYALRLLAENALSFIDDEELLRRIDFRAIDALRRDGILAPPSGVPWQRIPQFFHEQLRLYAVSQVLLSNADPVAELLTASAPRWALPAARLAAQYLLAASDSFENPLAGRFQRLQSTFDQIPEAGYGERWSDVPAEAALPLPSSENVLGAAWKSLVSDNCAGLKRIFRLLKQRHFIGAIIDRPVAESIVSGLLENGWPQEVNEEATQLICLWLQALVVEGAGAGHPLRTRIRNGIADRVATADAEEETSARAAAEVLAARTPEQSAEDEARRRRFPRLSGPVGFERRRQEKPRRYQPRQLTDKTVVQQLGLLGPDLGESGEVLLRRIAEHDPWRLEPAVETPLAGRAIASFSPKLLTELAEAYYIEDVHPEDDDFGWGGHEEGVRDHDRSVATAPFSSPHYGPFLDIFRKDFRGGVAFLARLLNHAALCRVKRFRSWQNSTESVDTNSITLSISGRPHRYVGDSNVWLWYRGGGVGPYPCMSALQALEVVTDQLISADVPVSRLVELLMVDCDNLAMPAFVVGMLVRHINADSSLLDPYLSEPEVWQLEFGRTVQEGTGMLARQDTAIGANRRRWTFREAGMALAVAAEPVRAAELDAVAAVLEQRARTQLGLAAGEQPDMGGARYLASVTAWASNLRRDSLRVTRTDEGAYIEGVVPDDVAEILEPGRDESHLVSEAYRLTNRYDFGRHSLAGPLPIDLNELHADVDVARQILATENFDSAVGFQACAAVASSVIERGYLSDSDPAFGDLVWAAELLLEIAALYAGQPESEAFHFSYFVHDPDVPASRAVALLLLPNAVELVRRLRQADGEPYGQVVSANRWAATHASLDDRLTWSRSLDRVWDADPVDLPVVGNSHEFVLHLIETSIRGCLIGDWDDERLRRQSRSLVGPLIEELSTADADGIIAERLLPAIRALQNAPGAGALGGRARMLLQVLLTTYMRVRQQEEHGPQHGATDMLIVVRALLVIHGQHPDAILRQLEGIMDRSDLLDEFMDGICAVAEESPALGRTAAAVWPSLLERAMNLIDVGHVPVGRGLLATRGVAALIPNPAYGSNFLLREMQGAPIAWIPFNALAPLVSRWVTFAGGDGRFADQLVMFVRLAGVDEQVELGLPWLEELIRVDPIAVARRSYLLPEWLKEIRLAAGPTVWKSNWQRIVDVLLVAGDDRVADLAD</sequence>
<evidence type="ECO:0000313" key="3">
    <source>
        <dbReference type="Proteomes" id="UP000194837"/>
    </source>
</evidence>
<feature type="region of interest" description="Disordered" evidence="1">
    <location>
        <begin position="1"/>
        <end position="27"/>
    </location>
</feature>
<evidence type="ECO:0000256" key="1">
    <source>
        <dbReference type="SAM" id="MobiDB-lite"/>
    </source>
</evidence>
<comment type="caution">
    <text evidence="2">The sequence shown here is derived from an EMBL/GenBank/DDBJ whole genome shotgun (WGS) entry which is preliminary data.</text>
</comment>
<reference evidence="2 3" key="1">
    <citation type="submission" date="2016-08" db="EMBL/GenBank/DDBJ databases">
        <title>Genome sequence of Clavibacter michiganensis spp strain CFBP7494.</title>
        <authorList>
            <person name="Thapa S.P."/>
            <person name="Coaker G."/>
            <person name="Jacques M.-A."/>
        </authorList>
    </citation>
    <scope>NUCLEOTIDE SEQUENCE [LARGE SCALE GENOMIC DNA]</scope>
    <source>
        <strain evidence="2">CFBP7494</strain>
    </source>
</reference>
<dbReference type="EMBL" id="MDJW01000015">
    <property type="protein sequence ID" value="OUE17875.1"/>
    <property type="molecule type" value="Genomic_DNA"/>
</dbReference>
<feature type="compositionally biased region" description="Low complexity" evidence="1">
    <location>
        <begin position="8"/>
        <end position="22"/>
    </location>
</feature>
<dbReference type="InterPro" id="IPR027417">
    <property type="entry name" value="P-loop_NTPase"/>
</dbReference>
<organism evidence="2 3">
    <name type="scientific">Clavibacter michiganensis</name>
    <dbReference type="NCBI Taxonomy" id="28447"/>
    <lineage>
        <taxon>Bacteria</taxon>
        <taxon>Bacillati</taxon>
        <taxon>Actinomycetota</taxon>
        <taxon>Actinomycetes</taxon>
        <taxon>Micrococcales</taxon>
        <taxon>Microbacteriaceae</taxon>
        <taxon>Clavibacter</taxon>
    </lineage>
</organism>